<proteinExistence type="predicted"/>
<organism evidence="1 2">
    <name type="scientific">Amborella trichopoda</name>
    <dbReference type="NCBI Taxonomy" id="13333"/>
    <lineage>
        <taxon>Eukaryota</taxon>
        <taxon>Viridiplantae</taxon>
        <taxon>Streptophyta</taxon>
        <taxon>Embryophyta</taxon>
        <taxon>Tracheophyta</taxon>
        <taxon>Spermatophyta</taxon>
        <taxon>Magnoliopsida</taxon>
        <taxon>Amborellales</taxon>
        <taxon>Amborellaceae</taxon>
        <taxon>Amborella</taxon>
    </lineage>
</organism>
<dbReference type="Gramene" id="ERN19570">
    <property type="protein sequence ID" value="ERN19570"/>
    <property type="gene ID" value="AMTR_s00062p00095370"/>
</dbReference>
<dbReference type="AlphaFoldDB" id="U5DBK4"/>
<name>U5DBK4_AMBTC</name>
<dbReference type="Proteomes" id="UP000017836">
    <property type="component" value="Unassembled WGS sequence"/>
</dbReference>
<evidence type="ECO:0000313" key="1">
    <source>
        <dbReference type="EMBL" id="ERN19570.1"/>
    </source>
</evidence>
<dbReference type="HOGENOM" id="CLU_1973511_0_0_1"/>
<accession>U5DBK4</accession>
<keyword evidence="2" id="KW-1185">Reference proteome</keyword>
<reference evidence="2" key="1">
    <citation type="journal article" date="2013" name="Science">
        <title>The Amborella genome and the evolution of flowering plants.</title>
        <authorList>
            <consortium name="Amborella Genome Project"/>
        </authorList>
    </citation>
    <scope>NUCLEOTIDE SEQUENCE [LARGE SCALE GENOMIC DNA]</scope>
</reference>
<evidence type="ECO:0000313" key="2">
    <source>
        <dbReference type="Proteomes" id="UP000017836"/>
    </source>
</evidence>
<sequence length="127" mass="14501">MERWGNLRHMFPKVGGDRGLETKHGAKILMHKNDNRGERVVETKAEAPVLNHLDVLKKYGGLLVEEKWPARPRDGDAAGVKQPEQLKKNNGQRVVVAVHQLEQPKKYDGHIDAERRVYFQRGGAAWF</sequence>
<gene>
    <name evidence="1" type="ORF">AMTR_s00062p00095370</name>
</gene>
<dbReference type="EMBL" id="KI392068">
    <property type="protein sequence ID" value="ERN19570.1"/>
    <property type="molecule type" value="Genomic_DNA"/>
</dbReference>
<protein>
    <submittedName>
        <fullName evidence="1">Uncharacterized protein</fullName>
    </submittedName>
</protein>